<proteinExistence type="predicted"/>
<keyword evidence="3" id="KW-1185">Reference proteome</keyword>
<accession>A0A6A4GZP6</accession>
<evidence type="ECO:0000313" key="2">
    <source>
        <dbReference type="EMBL" id="KAE9390850.1"/>
    </source>
</evidence>
<protein>
    <submittedName>
        <fullName evidence="2">Uncharacterized protein</fullName>
    </submittedName>
</protein>
<reference evidence="2" key="1">
    <citation type="journal article" date="2019" name="Environ. Microbiol.">
        <title>Fungal ecological strategies reflected in gene transcription - a case study of two litter decomposers.</title>
        <authorList>
            <person name="Barbi F."/>
            <person name="Kohler A."/>
            <person name="Barry K."/>
            <person name="Baskaran P."/>
            <person name="Daum C."/>
            <person name="Fauchery L."/>
            <person name="Ihrmark K."/>
            <person name="Kuo A."/>
            <person name="LaButti K."/>
            <person name="Lipzen A."/>
            <person name="Morin E."/>
            <person name="Grigoriev I.V."/>
            <person name="Henrissat B."/>
            <person name="Lindahl B."/>
            <person name="Martin F."/>
        </authorList>
    </citation>
    <scope>NUCLEOTIDE SEQUENCE</scope>
    <source>
        <strain evidence="2">JB14</strain>
    </source>
</reference>
<feature type="compositionally biased region" description="Polar residues" evidence="1">
    <location>
        <begin position="39"/>
        <end position="48"/>
    </location>
</feature>
<dbReference type="AlphaFoldDB" id="A0A6A4GZP6"/>
<gene>
    <name evidence="2" type="ORF">BT96DRAFT_945816</name>
</gene>
<name>A0A6A4GZP6_9AGAR</name>
<feature type="compositionally biased region" description="Basic residues" evidence="1">
    <location>
        <begin position="12"/>
        <end position="24"/>
    </location>
</feature>
<sequence>MGSGKVASKQKPTGKRNTGARKAKKDADSEMEDKLADFNSPTLPQSSRPKPRLITPHSRPLSPEDSEAVGLLFGFKNGRTPSPTVYLNEETRKEKRMDDWVSSEIAWFRKDNHANIIQALNQPKPTSVSPEKVTKSAVSAASMKTPFLPSIPQISSEIEATDSEDNGGFKVRYEVKNKLELRQVFEENWREYGTHVLMCYCFGAASTMLYHLVRPYKSASAPTIIKTEQWDTVT</sequence>
<evidence type="ECO:0000313" key="3">
    <source>
        <dbReference type="Proteomes" id="UP000799118"/>
    </source>
</evidence>
<dbReference type="Proteomes" id="UP000799118">
    <property type="component" value="Unassembled WGS sequence"/>
</dbReference>
<feature type="region of interest" description="Disordered" evidence="1">
    <location>
        <begin position="1"/>
        <end position="66"/>
    </location>
</feature>
<dbReference type="EMBL" id="ML769644">
    <property type="protein sequence ID" value="KAE9390850.1"/>
    <property type="molecule type" value="Genomic_DNA"/>
</dbReference>
<feature type="compositionally biased region" description="Basic and acidic residues" evidence="1">
    <location>
        <begin position="25"/>
        <end position="36"/>
    </location>
</feature>
<organism evidence="2 3">
    <name type="scientific">Gymnopus androsaceus JB14</name>
    <dbReference type="NCBI Taxonomy" id="1447944"/>
    <lineage>
        <taxon>Eukaryota</taxon>
        <taxon>Fungi</taxon>
        <taxon>Dikarya</taxon>
        <taxon>Basidiomycota</taxon>
        <taxon>Agaricomycotina</taxon>
        <taxon>Agaricomycetes</taxon>
        <taxon>Agaricomycetidae</taxon>
        <taxon>Agaricales</taxon>
        <taxon>Marasmiineae</taxon>
        <taxon>Omphalotaceae</taxon>
        <taxon>Gymnopus</taxon>
    </lineage>
</organism>
<evidence type="ECO:0000256" key="1">
    <source>
        <dbReference type="SAM" id="MobiDB-lite"/>
    </source>
</evidence>